<evidence type="ECO:0000313" key="2">
    <source>
        <dbReference type="Proteomes" id="UP000010483"/>
    </source>
</evidence>
<dbReference type="EMBL" id="CP003940">
    <property type="protein sequence ID" value="AFZ46859.1"/>
    <property type="molecule type" value="Genomic_DNA"/>
</dbReference>
<organism evidence="1 2">
    <name type="scientific">Cyanobacterium stanieri (strain ATCC 29140 / PCC 7202)</name>
    <dbReference type="NCBI Taxonomy" id="292563"/>
    <lineage>
        <taxon>Bacteria</taxon>
        <taxon>Bacillati</taxon>
        <taxon>Cyanobacteriota</taxon>
        <taxon>Cyanophyceae</taxon>
        <taxon>Oscillatoriophycideae</taxon>
        <taxon>Chroococcales</taxon>
        <taxon>Geminocystaceae</taxon>
        <taxon>Cyanobacterium</taxon>
    </lineage>
</organism>
<sequence>MLKASILYYQKVSFLFSVILILQTVLGCENNLLTRLENFTDITSLEDSEIIRRITETEGLRLCNSDSFLISEDNTTIYELKTTEYLIEIFCFVGAYQGTYQYLFYDANQAEHQIISLSFTIFDERGGSLQIGDTSLLTGYPEFDLDLEVLTVDRKARGLGDCGSYAVYQWQDDSFSLQEYRYKGECDGVYIPVEEYPLIYP</sequence>
<keyword evidence="2" id="KW-1185">Reference proteome</keyword>
<reference evidence="2" key="1">
    <citation type="journal article" date="2013" name="Proc. Natl. Acad. Sci. U.S.A.">
        <title>Improving the coverage of the cyanobacterial phylum using diversity-driven genome sequencing.</title>
        <authorList>
            <person name="Shih P.M."/>
            <person name="Wu D."/>
            <person name="Latifi A."/>
            <person name="Axen S.D."/>
            <person name="Fewer D.P."/>
            <person name="Talla E."/>
            <person name="Calteau A."/>
            <person name="Cai F."/>
            <person name="Tandeau de Marsac N."/>
            <person name="Rippka R."/>
            <person name="Herdman M."/>
            <person name="Sivonen K."/>
            <person name="Coursin T."/>
            <person name="Laurent T."/>
            <person name="Goodwin L."/>
            <person name="Nolan M."/>
            <person name="Davenport K.W."/>
            <person name="Han C.S."/>
            <person name="Rubin E.M."/>
            <person name="Eisen J.A."/>
            <person name="Woyke T."/>
            <person name="Gugger M."/>
            <person name="Kerfeld C.A."/>
        </authorList>
    </citation>
    <scope>NUCLEOTIDE SEQUENCE [LARGE SCALE GENOMIC DNA]</scope>
    <source>
        <strain evidence="2">ATCC 29140 / PCC 7202</strain>
    </source>
</reference>
<protein>
    <recommendedName>
        <fullName evidence="3">Lipoprotein</fullName>
    </recommendedName>
</protein>
<accession>K9YJ30</accession>
<dbReference type="PROSITE" id="PS51257">
    <property type="entry name" value="PROKAR_LIPOPROTEIN"/>
    <property type="match status" value="1"/>
</dbReference>
<evidence type="ECO:0008006" key="3">
    <source>
        <dbReference type="Google" id="ProtNLM"/>
    </source>
</evidence>
<dbReference type="Pfam" id="PF06674">
    <property type="entry name" value="DUF1176"/>
    <property type="match status" value="1"/>
</dbReference>
<dbReference type="HOGENOM" id="CLU_111019_0_0_3"/>
<evidence type="ECO:0000313" key="1">
    <source>
        <dbReference type="EMBL" id="AFZ46859.1"/>
    </source>
</evidence>
<gene>
    <name evidence="1" type="ordered locus">Cyast_0887</name>
</gene>
<dbReference type="AlphaFoldDB" id="K9YJ30"/>
<dbReference type="KEGG" id="csn:Cyast_0887"/>
<name>K9YJ30_CYASC</name>
<dbReference type="Proteomes" id="UP000010483">
    <property type="component" value="Chromosome"/>
</dbReference>
<dbReference type="BioCyc" id="CSTA292563:G1353-894-MONOMER"/>
<dbReference type="InterPro" id="IPR009560">
    <property type="entry name" value="DUF1176"/>
</dbReference>
<proteinExistence type="predicted"/>